<dbReference type="EMBL" id="BTGU01000001">
    <property type="protein sequence ID" value="GMN26213.1"/>
    <property type="molecule type" value="Genomic_DNA"/>
</dbReference>
<dbReference type="SUPFAM" id="SSF89372">
    <property type="entry name" value="Fucose-specific lectin"/>
    <property type="match status" value="2"/>
</dbReference>
<dbReference type="Proteomes" id="UP001187192">
    <property type="component" value="Unassembled WGS sequence"/>
</dbReference>
<gene>
    <name evidence="3" type="ORF">TIFTF001_001221</name>
</gene>
<evidence type="ECO:0000256" key="1">
    <source>
        <dbReference type="SAM" id="MobiDB-lite"/>
    </source>
</evidence>
<accession>A0AA88CLN2</accession>
<dbReference type="PANTHER" id="PTHR36893">
    <property type="entry name" value="OS01G0275950 PROTEIN"/>
    <property type="match status" value="1"/>
</dbReference>
<reference evidence="3" key="1">
    <citation type="submission" date="2023-07" db="EMBL/GenBank/DDBJ databases">
        <title>draft genome sequence of fig (Ficus carica).</title>
        <authorList>
            <person name="Takahashi T."/>
            <person name="Nishimura K."/>
        </authorList>
    </citation>
    <scope>NUCLEOTIDE SEQUENCE</scope>
</reference>
<sequence>MSMSFHLILLFFIWVLLSASFSLVIGSDVSLCPHHFFQREARKFEQKTDKFWEFKEETNSWVEVELPYDLVSCVNGNCTKVGSIERARGFDGDHDDGPRKKESLEEGGTDSGFVLPQRKRVSLIKMSETSIWVTGESGSIYERFWNDVQWVVAPHDLPISVEHAVSVFIVNHTILALSEAGILYQMQLSENSQPVWVAFIPPLDQGIDKGEKSFEVLIKSGVASHDGERIYFCTKSGTLLELAEIDPPSRWINHGQPPGANVAAIADAGGVRKEVVYTISSIGDLYEYDRSSKPWWKKHIWTEGTAQDAFLQPLKGSTLHGLSGDNSISLFLLTKGGNLVERRLNQRKWKWVVHGSPKDQNLTSITQAVQDDSNDKFFSWFFTTSSGSVFEYRISKKAGNAQENQIKETWVNHMHPPHAKAARGIAGEQFQLGRILFPLDDGRLAELHLSGIGGENAGPTHQINVRRKATMKYVWSILDAPETEGWNAEYCTDERGPTNCIMGIKDEPTDSASTRSATRRRKGSQQQDYLLPNAAANEPTISSDEYSFTDSWIETNFRLRVMQGGRSFFFITEGGYTFEHLYTENAWIWLRHEHPTAIKGAVGNYNGSLYVVDTEGSLLIRERSSSELAWINCTALRKGREVIGGPPWDGIQGRAMKVTAEDSLFFVSRNGRLLQFTVALRKFKWKDCKNPPGTKVACIVDQELFRENIVFVVGTNGRLYQYNKVTQLWHEHHQSQHLVLSRLPGTAMRPSSMSLTGSLFMLSEDGGLVEYHWNSLDGWNWVEHGAPNKGVTLVGSPGPSFEDKILFLIGSDGNVYLRYMDQMTWKWKNCGFPYVGNMEDRQQETGNDRKQGVCVDEDFAGNSEKSERLNDLSKDCDPKVASTRPIPFSEDSVIFELRDGRLGELRRMEGSNWEWSRTIGTPTSLCMENYWTALAA</sequence>
<protein>
    <submittedName>
        <fullName evidence="3">Uncharacterized protein</fullName>
    </submittedName>
</protein>
<feature type="signal peptide" evidence="2">
    <location>
        <begin position="1"/>
        <end position="26"/>
    </location>
</feature>
<evidence type="ECO:0000313" key="3">
    <source>
        <dbReference type="EMBL" id="GMN26213.1"/>
    </source>
</evidence>
<feature type="region of interest" description="Disordered" evidence="1">
    <location>
        <begin position="502"/>
        <end position="527"/>
    </location>
</feature>
<dbReference type="PANTHER" id="PTHR36893:SF1">
    <property type="entry name" value="BULB-TYPE LECTIN DOMAIN-CONTAINING PROTEIN"/>
    <property type="match status" value="1"/>
</dbReference>
<organism evidence="3 4">
    <name type="scientific">Ficus carica</name>
    <name type="common">Common fig</name>
    <dbReference type="NCBI Taxonomy" id="3494"/>
    <lineage>
        <taxon>Eukaryota</taxon>
        <taxon>Viridiplantae</taxon>
        <taxon>Streptophyta</taxon>
        <taxon>Embryophyta</taxon>
        <taxon>Tracheophyta</taxon>
        <taxon>Spermatophyta</taxon>
        <taxon>Magnoliopsida</taxon>
        <taxon>eudicotyledons</taxon>
        <taxon>Gunneridae</taxon>
        <taxon>Pentapetalae</taxon>
        <taxon>rosids</taxon>
        <taxon>fabids</taxon>
        <taxon>Rosales</taxon>
        <taxon>Moraceae</taxon>
        <taxon>Ficeae</taxon>
        <taxon>Ficus</taxon>
    </lineage>
</organism>
<dbReference type="AlphaFoldDB" id="A0AA88CLN2"/>
<keyword evidence="4" id="KW-1185">Reference proteome</keyword>
<feature type="chain" id="PRO_5041682806" evidence="2">
    <location>
        <begin position="27"/>
        <end position="936"/>
    </location>
</feature>
<evidence type="ECO:0000256" key="2">
    <source>
        <dbReference type="SAM" id="SignalP"/>
    </source>
</evidence>
<comment type="caution">
    <text evidence="3">The sequence shown here is derived from an EMBL/GenBank/DDBJ whole genome shotgun (WGS) entry which is preliminary data.</text>
</comment>
<dbReference type="Gene3D" id="2.120.10.70">
    <property type="entry name" value="Fucose-specific lectin"/>
    <property type="match status" value="2"/>
</dbReference>
<feature type="region of interest" description="Disordered" evidence="1">
    <location>
        <begin position="89"/>
        <end position="111"/>
    </location>
</feature>
<proteinExistence type="predicted"/>
<feature type="compositionally biased region" description="Basic and acidic residues" evidence="1">
    <location>
        <begin position="89"/>
        <end position="104"/>
    </location>
</feature>
<keyword evidence="2" id="KW-0732">Signal</keyword>
<name>A0AA88CLN2_FICCA</name>
<evidence type="ECO:0000313" key="4">
    <source>
        <dbReference type="Proteomes" id="UP001187192"/>
    </source>
</evidence>